<dbReference type="Gene3D" id="3.30.70.1320">
    <property type="entry name" value="Multidrug efflux transporter AcrB pore domain like"/>
    <property type="match status" value="1"/>
</dbReference>
<keyword evidence="1" id="KW-0812">Transmembrane</keyword>
<feature type="transmembrane region" description="Helical" evidence="1">
    <location>
        <begin position="335"/>
        <end position="353"/>
    </location>
</feature>
<feature type="transmembrane region" description="Helical" evidence="1">
    <location>
        <begin position="360"/>
        <end position="381"/>
    </location>
</feature>
<evidence type="ECO:0000313" key="2">
    <source>
        <dbReference type="EMBL" id="OEJ66817.1"/>
    </source>
</evidence>
<feature type="transmembrane region" description="Helical" evidence="1">
    <location>
        <begin position="531"/>
        <end position="552"/>
    </location>
</feature>
<keyword evidence="1" id="KW-0472">Membrane</keyword>
<dbReference type="SUPFAM" id="SSF82866">
    <property type="entry name" value="Multidrug efflux transporter AcrB transmembrane domain"/>
    <property type="match status" value="2"/>
</dbReference>
<feature type="transmembrane region" description="Helical" evidence="1">
    <location>
        <begin position="463"/>
        <end position="486"/>
    </location>
</feature>
<evidence type="ECO:0000256" key="1">
    <source>
        <dbReference type="SAM" id="Phobius"/>
    </source>
</evidence>
<dbReference type="PANTHER" id="PTHR32063">
    <property type="match status" value="1"/>
</dbReference>
<keyword evidence="1" id="KW-1133">Transmembrane helix</keyword>
<dbReference type="Proteomes" id="UP000095347">
    <property type="component" value="Unassembled WGS sequence"/>
</dbReference>
<feature type="transmembrane region" description="Helical" evidence="1">
    <location>
        <begin position="914"/>
        <end position="935"/>
    </location>
</feature>
<dbReference type="SUPFAM" id="SSF82693">
    <property type="entry name" value="Multidrug efflux transporter AcrB pore domain, PN1, PN2, PC1 and PC2 subdomains"/>
    <property type="match status" value="2"/>
</dbReference>
<dbReference type="OrthoDB" id="9798415at2"/>
<dbReference type="EMBL" id="MCGG01000028">
    <property type="protein sequence ID" value="OEJ66817.1"/>
    <property type="molecule type" value="Genomic_DNA"/>
</dbReference>
<dbReference type="Gene3D" id="1.20.1640.10">
    <property type="entry name" value="Multidrug efflux transporter AcrB transmembrane domain"/>
    <property type="match status" value="2"/>
</dbReference>
<feature type="transmembrane region" description="Helical" evidence="1">
    <location>
        <begin position="888"/>
        <end position="908"/>
    </location>
</feature>
<evidence type="ECO:0000313" key="3">
    <source>
        <dbReference type="Proteomes" id="UP000095347"/>
    </source>
</evidence>
<comment type="caution">
    <text evidence="2">The sequence shown here is derived from an EMBL/GenBank/DDBJ whole genome shotgun (WGS) entry which is preliminary data.</text>
</comment>
<dbReference type="RefSeq" id="WP_069958192.1">
    <property type="nucleotide sequence ID" value="NZ_MCGG01000028.1"/>
</dbReference>
<dbReference type="InterPro" id="IPR001036">
    <property type="entry name" value="Acrflvin-R"/>
</dbReference>
<feature type="transmembrane region" description="Helical" evidence="1">
    <location>
        <begin position="387"/>
        <end position="411"/>
    </location>
</feature>
<proteinExistence type="predicted"/>
<dbReference type="Gene3D" id="3.30.70.1440">
    <property type="entry name" value="Multidrug efflux transporter AcrB pore domain"/>
    <property type="match status" value="1"/>
</dbReference>
<feature type="transmembrane region" description="Helical" evidence="1">
    <location>
        <begin position="12"/>
        <end position="32"/>
    </location>
</feature>
<dbReference type="SUPFAM" id="SSF82714">
    <property type="entry name" value="Multidrug efflux transporter AcrB TolC docking domain, DN and DC subdomains"/>
    <property type="match status" value="2"/>
</dbReference>
<feature type="transmembrane region" description="Helical" evidence="1">
    <location>
        <begin position="991"/>
        <end position="1016"/>
    </location>
</feature>
<dbReference type="GO" id="GO:0005886">
    <property type="term" value="C:plasma membrane"/>
    <property type="evidence" value="ECO:0007669"/>
    <property type="project" value="TreeGrafter"/>
</dbReference>
<dbReference type="STRING" id="28181.BEN30_11345"/>
<protein>
    <submittedName>
        <fullName evidence="2">Multidrug transporter AcrB</fullName>
    </submittedName>
</protein>
<dbReference type="Gene3D" id="3.30.70.1430">
    <property type="entry name" value="Multidrug efflux transporter AcrB pore domain"/>
    <property type="match status" value="2"/>
</dbReference>
<dbReference type="InterPro" id="IPR027463">
    <property type="entry name" value="AcrB_DN_DC_subdom"/>
</dbReference>
<feature type="transmembrane region" description="Helical" evidence="1">
    <location>
        <begin position="861"/>
        <end position="881"/>
    </location>
</feature>
<accession>A0A1E5Q6Y6</accession>
<gene>
    <name evidence="2" type="ORF">BEN30_11345</name>
</gene>
<feature type="transmembrane region" description="Helical" evidence="1">
    <location>
        <begin position="432"/>
        <end position="451"/>
    </location>
</feature>
<organism evidence="2 3">
    <name type="scientific">Magnetovibrio blakemorei</name>
    <dbReference type="NCBI Taxonomy" id="28181"/>
    <lineage>
        <taxon>Bacteria</taxon>
        <taxon>Pseudomonadati</taxon>
        <taxon>Pseudomonadota</taxon>
        <taxon>Alphaproteobacteria</taxon>
        <taxon>Rhodospirillales</taxon>
        <taxon>Magnetovibrionaceae</taxon>
        <taxon>Magnetovibrio</taxon>
    </lineage>
</organism>
<dbReference type="AlphaFoldDB" id="A0A1E5Q6Y6"/>
<dbReference type="PRINTS" id="PR00702">
    <property type="entry name" value="ACRIFLAVINRP"/>
</dbReference>
<dbReference type="GO" id="GO:0042910">
    <property type="term" value="F:xenobiotic transmembrane transporter activity"/>
    <property type="evidence" value="ECO:0007669"/>
    <property type="project" value="TreeGrafter"/>
</dbReference>
<keyword evidence="3" id="KW-1185">Reference proteome</keyword>
<dbReference type="Gene3D" id="3.30.2090.10">
    <property type="entry name" value="Multidrug efflux transporter AcrB TolC docking domain, DN and DC subdomains"/>
    <property type="match status" value="2"/>
</dbReference>
<dbReference type="PANTHER" id="PTHR32063:SF18">
    <property type="entry name" value="CATION EFFLUX SYSTEM PROTEIN"/>
    <property type="match status" value="1"/>
</dbReference>
<feature type="transmembrane region" description="Helical" evidence="1">
    <location>
        <begin position="964"/>
        <end position="985"/>
    </location>
</feature>
<reference evidence="3" key="1">
    <citation type="submission" date="2016-07" db="EMBL/GenBank/DDBJ databases">
        <authorList>
            <person name="Florea S."/>
            <person name="Webb J.S."/>
            <person name="Jaromczyk J."/>
            <person name="Schardl C.L."/>
        </authorList>
    </citation>
    <scope>NUCLEOTIDE SEQUENCE [LARGE SCALE GENOMIC DNA]</scope>
    <source>
        <strain evidence="3">MV-1</strain>
    </source>
</reference>
<dbReference type="Pfam" id="PF00873">
    <property type="entry name" value="ACR_tran"/>
    <property type="match status" value="1"/>
</dbReference>
<sequence length="1024" mass="112285">MTLTENAIKNKTVSWLVTLLIIGGGILAFSGLGRLEDPEFTIKQAVVVTEYPGASSREVEEEVTLPIENAIQQLPYVKNIQSISSAGLSQVTVEMKSIYRKADLAQIWDEMRRKIRDMQGDLPAGVQTPQINDDFGDVYGIFFSISGAGYSYEELADYTDFLRRELVLVDGVGKVTAGGQRKEQIILEVNRAKMSALNSSPTAIVSLLENQNLVSDAGHLQVGSEYIRISSTGVYDNVEDLNNLMLGRANGQIIYLSDVATVTRTYADPPKQIYRYNGEDALTLGVSFTSGVNVVSVGEAVNARLAELEYARPIGMKIGVIYDQPQQVDTSVTNFLVSLGQAIGIVVVVLLIAMGLRSGILMSLVLLLTILATFIVMNIFAIDLHRISLGALIIALGMLVDNAIVITEGILIGLKRGLTRVKAATRIVSQTVWPLLGATVISIIAFAPIGLSPDASGEFAGSLFWVLLISLMISWAMAITLTPFFANLMFKESVHDEDARDAAADPYQGVFYQVYKGVLLQALRFRGATSALMVSGLALSIYGFTFVSQSFFPPSNLPVFTVDYWLAEGSDIRVTATDMAALEREILANENVTKVTTTVGQGALRFMLTYNGERNYASYGQFIVEVGEFSKVASTRAWVDDLVRERAPQGFSKSDRFFVGPASKAKIEARLSGPDSAVLRKLSDQVIDIFHNDADAINIRHDWRERTKVLRPQFAEAEARRLGISKTDLDNALSMNVSGMTVGMFRDGSTILPILVRPPLSERANVGQLDNIQVFSPALGEYVNIDQVIHGMNLDWEDPLIMRRDRKRTIQVWADEDPLGPTNSFALFERLRPQVESLDLPPGYALEWGGEYEAQKWANEAVFKFVPLGVLVMVFITVLLFNSAKQTVVVWLTVPLSIIGVTTGLLTFNQPFSFTALLGFLSLSGMVLKNGIVLVEEIKRLNEEENATMHDAIADAAVSRLRPVVMAAITTVLGLIPLLSDIFFAPLAVTIMFGLGFATILTLIVVPVLFALFYGVHFHRGEIH</sequence>
<name>A0A1E5Q6Y6_9PROT</name>